<name>A0ABQ5YDG9_9NEIS</name>
<dbReference type="RefSeq" id="WP_284196125.1">
    <property type="nucleotide sequence ID" value="NZ_BSOG01000002.1"/>
</dbReference>
<gene>
    <name evidence="1" type="ORF">GCM10007907_17970</name>
</gene>
<accession>A0ABQ5YDG9</accession>
<protein>
    <submittedName>
        <fullName evidence="1">Uncharacterized protein</fullName>
    </submittedName>
</protein>
<keyword evidence="2" id="KW-1185">Reference proteome</keyword>
<proteinExistence type="predicted"/>
<dbReference type="EMBL" id="BSOG01000002">
    <property type="protein sequence ID" value="GLR13007.1"/>
    <property type="molecule type" value="Genomic_DNA"/>
</dbReference>
<comment type="caution">
    <text evidence="1">The sequence shown here is derived from an EMBL/GenBank/DDBJ whole genome shotgun (WGS) entry which is preliminary data.</text>
</comment>
<dbReference type="Proteomes" id="UP001156706">
    <property type="component" value="Unassembled WGS sequence"/>
</dbReference>
<evidence type="ECO:0000313" key="1">
    <source>
        <dbReference type="EMBL" id="GLR13007.1"/>
    </source>
</evidence>
<evidence type="ECO:0000313" key="2">
    <source>
        <dbReference type="Proteomes" id="UP001156706"/>
    </source>
</evidence>
<organism evidence="1 2">
    <name type="scientific">Chitinimonas prasina</name>
    <dbReference type="NCBI Taxonomy" id="1434937"/>
    <lineage>
        <taxon>Bacteria</taxon>
        <taxon>Pseudomonadati</taxon>
        <taxon>Pseudomonadota</taxon>
        <taxon>Betaproteobacteria</taxon>
        <taxon>Neisseriales</taxon>
        <taxon>Chitinibacteraceae</taxon>
        <taxon>Chitinimonas</taxon>
    </lineage>
</organism>
<sequence>MNRQYAEEIIGCLPEGRTIFNYYPDRYAWLLLKHLVGSGVSIAAIKRSAYAGLLQKPRIRQWLAQAGSKRLCTADVLAADGDPAALAFTLSLGLWDGAQTTRGGANLVLQLNFDRGHDAIYQRLVRPREHCLPFGTRSHPINRVGRNTLAWSRLDVDMASGEVLIEEVQTDWLRNVAAAALNPRLVQGTDASEETIRAYAEFALGRYRKLWAEAMLAATIWFVREELGLRRMFYHSPASCLSLKGIVLRQPPRSIYTDLPRQFCFAAGSEVPRFLSKKQAQRACEARLYQLNLETMTA</sequence>
<reference evidence="2" key="1">
    <citation type="journal article" date="2019" name="Int. J. Syst. Evol. Microbiol.">
        <title>The Global Catalogue of Microorganisms (GCM) 10K type strain sequencing project: providing services to taxonomists for standard genome sequencing and annotation.</title>
        <authorList>
            <consortium name="The Broad Institute Genomics Platform"/>
            <consortium name="The Broad Institute Genome Sequencing Center for Infectious Disease"/>
            <person name="Wu L."/>
            <person name="Ma J."/>
        </authorList>
    </citation>
    <scope>NUCLEOTIDE SEQUENCE [LARGE SCALE GENOMIC DNA]</scope>
    <source>
        <strain evidence="2">NBRC 110044</strain>
    </source>
</reference>